<dbReference type="InterPro" id="IPR032675">
    <property type="entry name" value="LRR_dom_sf"/>
</dbReference>
<gene>
    <name evidence="2" type="ORF">AURDEDRAFT_188733</name>
</gene>
<dbReference type="KEGG" id="adl:AURDEDRAFT_188733"/>
<feature type="domain" description="F-box" evidence="1">
    <location>
        <begin position="70"/>
        <end position="114"/>
    </location>
</feature>
<dbReference type="Gene3D" id="3.80.10.10">
    <property type="entry name" value="Ribonuclease Inhibitor"/>
    <property type="match status" value="1"/>
</dbReference>
<evidence type="ECO:0000313" key="2">
    <source>
        <dbReference type="EMBL" id="EJD35483.1"/>
    </source>
</evidence>
<keyword evidence="3" id="KW-1185">Reference proteome</keyword>
<dbReference type="InterPro" id="IPR001810">
    <property type="entry name" value="F-box_dom"/>
</dbReference>
<proteinExistence type="predicted"/>
<reference evidence="3" key="1">
    <citation type="journal article" date="2012" name="Science">
        <title>The Paleozoic origin of enzymatic lignin decomposition reconstructed from 31 fungal genomes.</title>
        <authorList>
            <person name="Floudas D."/>
            <person name="Binder M."/>
            <person name="Riley R."/>
            <person name="Barry K."/>
            <person name="Blanchette R.A."/>
            <person name="Henrissat B."/>
            <person name="Martinez A.T."/>
            <person name="Otillar R."/>
            <person name="Spatafora J.W."/>
            <person name="Yadav J.S."/>
            <person name="Aerts A."/>
            <person name="Benoit I."/>
            <person name="Boyd A."/>
            <person name="Carlson A."/>
            <person name="Copeland A."/>
            <person name="Coutinho P.M."/>
            <person name="de Vries R.P."/>
            <person name="Ferreira P."/>
            <person name="Findley K."/>
            <person name="Foster B."/>
            <person name="Gaskell J."/>
            <person name="Glotzer D."/>
            <person name="Gorecki P."/>
            <person name="Heitman J."/>
            <person name="Hesse C."/>
            <person name="Hori C."/>
            <person name="Igarashi K."/>
            <person name="Jurgens J.A."/>
            <person name="Kallen N."/>
            <person name="Kersten P."/>
            <person name="Kohler A."/>
            <person name="Kuees U."/>
            <person name="Kumar T.K.A."/>
            <person name="Kuo A."/>
            <person name="LaButti K."/>
            <person name="Larrondo L.F."/>
            <person name="Lindquist E."/>
            <person name="Ling A."/>
            <person name="Lombard V."/>
            <person name="Lucas S."/>
            <person name="Lundell T."/>
            <person name="Martin R."/>
            <person name="McLaughlin D.J."/>
            <person name="Morgenstern I."/>
            <person name="Morin E."/>
            <person name="Murat C."/>
            <person name="Nagy L.G."/>
            <person name="Nolan M."/>
            <person name="Ohm R.A."/>
            <person name="Patyshakuliyeva A."/>
            <person name="Rokas A."/>
            <person name="Ruiz-Duenas F.J."/>
            <person name="Sabat G."/>
            <person name="Salamov A."/>
            <person name="Samejima M."/>
            <person name="Schmutz J."/>
            <person name="Slot J.C."/>
            <person name="St John F."/>
            <person name="Stenlid J."/>
            <person name="Sun H."/>
            <person name="Sun S."/>
            <person name="Syed K."/>
            <person name="Tsang A."/>
            <person name="Wiebenga A."/>
            <person name="Young D."/>
            <person name="Pisabarro A."/>
            <person name="Eastwood D.C."/>
            <person name="Martin F."/>
            <person name="Cullen D."/>
            <person name="Grigoriev I.V."/>
            <person name="Hibbett D.S."/>
        </authorList>
    </citation>
    <scope>NUCLEOTIDE SEQUENCE [LARGE SCALE GENOMIC DNA]</scope>
    <source>
        <strain evidence="3">TFB10046</strain>
    </source>
</reference>
<dbReference type="SUPFAM" id="SSF81383">
    <property type="entry name" value="F-box domain"/>
    <property type="match status" value="1"/>
</dbReference>
<accession>J0WTB3</accession>
<dbReference type="Proteomes" id="UP000006514">
    <property type="component" value="Unassembled WGS sequence"/>
</dbReference>
<sequence length="552" mass="62187">MAGTVTDYDVALRQLSRSFISIAASSSCDPLSWSAELVQRVEAAAQTFAPTWQAALRDAGAQINALNPMNRLPEELLCRIFEFACSPTVVSAVCRRWRAAALAYARLWTDVFIQRRHSEFGDATLRRLCRQLSRTGRAPADVRFRCGVALLSHHVDPFIEHMCHLRSLDLDIYEEYLQDYWRVGLTMAAPRLERLSLAAAILHGPTTVDFFPVDLFSGCAPILRDFALRGLNLPPLDWQPLRGLKSFAYRGESIDGPELLALLQTATQLEDLIIDVKLFSIDDTWNPRVGTSSRTFSSVKLILWDATHDELVQLLRITGLGVTRSLTVLLQSDEEAVDWFTSDFVAESLTIHSAKVRPHKTVLIASAKDDRGRARSLRLSSSLSGRLVSYSAFFADLISLSISEEYWPRSRSHAGLELPKLRDLSVLLFNPVYSVHIYDFDGILCMTLRRGRHWHLPALRSLSLSYACHAPNAMGIDHPRYLTVSAHDIATFITWNVRSNKAFSLVLNNVLLYEAPDHPEVLNLERLVDGWTVIGDYMPEALDDDDEPRTRR</sequence>
<dbReference type="AlphaFoldDB" id="J0WTB3"/>
<dbReference type="InParanoid" id="J0WTB3"/>
<name>J0WTB3_AURST</name>
<evidence type="ECO:0000313" key="3">
    <source>
        <dbReference type="Proteomes" id="UP000006514"/>
    </source>
</evidence>
<dbReference type="Pfam" id="PF12937">
    <property type="entry name" value="F-box-like"/>
    <property type="match status" value="1"/>
</dbReference>
<dbReference type="InterPro" id="IPR036047">
    <property type="entry name" value="F-box-like_dom_sf"/>
</dbReference>
<organism evidence="2 3">
    <name type="scientific">Auricularia subglabra (strain TFB-10046 / SS5)</name>
    <name type="common">White-rot fungus</name>
    <name type="synonym">Auricularia delicata (strain TFB10046)</name>
    <dbReference type="NCBI Taxonomy" id="717982"/>
    <lineage>
        <taxon>Eukaryota</taxon>
        <taxon>Fungi</taxon>
        <taxon>Dikarya</taxon>
        <taxon>Basidiomycota</taxon>
        <taxon>Agaricomycotina</taxon>
        <taxon>Agaricomycetes</taxon>
        <taxon>Auriculariales</taxon>
        <taxon>Auriculariaceae</taxon>
        <taxon>Auricularia</taxon>
    </lineage>
</organism>
<protein>
    <recommendedName>
        <fullName evidence="1">F-box domain-containing protein</fullName>
    </recommendedName>
</protein>
<evidence type="ECO:0000259" key="1">
    <source>
        <dbReference type="Pfam" id="PF12937"/>
    </source>
</evidence>
<dbReference type="EMBL" id="JH687889">
    <property type="protein sequence ID" value="EJD35483.1"/>
    <property type="molecule type" value="Genomic_DNA"/>
</dbReference>